<sequence length="120" mass="13516">MKTRGPGTVPTIFNQARTQPLLLQKHPPPVTRARVTSILLRQYMSNIICSSSSETKRNVTEVPEQKLDIMHYRANYGLNCLPTRVSLHDKSNSHISVWKGASCVDETKIVPPNHPSRDRA</sequence>
<dbReference type="Proteomes" id="UP001396334">
    <property type="component" value="Unassembled WGS sequence"/>
</dbReference>
<comment type="caution">
    <text evidence="1">The sequence shown here is derived from an EMBL/GenBank/DDBJ whole genome shotgun (WGS) entry which is preliminary data.</text>
</comment>
<proteinExistence type="predicted"/>
<accession>A0ABR2RZX2</accession>
<dbReference type="EMBL" id="JBBPBN010000019">
    <property type="protein sequence ID" value="KAK9018523.1"/>
    <property type="molecule type" value="Genomic_DNA"/>
</dbReference>
<gene>
    <name evidence="1" type="ORF">V6N11_001496</name>
</gene>
<keyword evidence="2" id="KW-1185">Reference proteome</keyword>
<reference evidence="1 2" key="1">
    <citation type="journal article" date="2024" name="G3 (Bethesda)">
        <title>Genome assembly of Hibiscus sabdariffa L. provides insights into metabolisms of medicinal natural products.</title>
        <authorList>
            <person name="Kim T."/>
        </authorList>
    </citation>
    <scope>NUCLEOTIDE SEQUENCE [LARGE SCALE GENOMIC DNA]</scope>
    <source>
        <strain evidence="1">TK-2024</strain>
        <tissue evidence="1">Old leaves</tissue>
    </source>
</reference>
<organism evidence="1 2">
    <name type="scientific">Hibiscus sabdariffa</name>
    <name type="common">roselle</name>
    <dbReference type="NCBI Taxonomy" id="183260"/>
    <lineage>
        <taxon>Eukaryota</taxon>
        <taxon>Viridiplantae</taxon>
        <taxon>Streptophyta</taxon>
        <taxon>Embryophyta</taxon>
        <taxon>Tracheophyta</taxon>
        <taxon>Spermatophyta</taxon>
        <taxon>Magnoliopsida</taxon>
        <taxon>eudicotyledons</taxon>
        <taxon>Gunneridae</taxon>
        <taxon>Pentapetalae</taxon>
        <taxon>rosids</taxon>
        <taxon>malvids</taxon>
        <taxon>Malvales</taxon>
        <taxon>Malvaceae</taxon>
        <taxon>Malvoideae</taxon>
        <taxon>Hibiscus</taxon>
    </lineage>
</organism>
<evidence type="ECO:0000313" key="1">
    <source>
        <dbReference type="EMBL" id="KAK9018523.1"/>
    </source>
</evidence>
<evidence type="ECO:0000313" key="2">
    <source>
        <dbReference type="Proteomes" id="UP001396334"/>
    </source>
</evidence>
<protein>
    <submittedName>
        <fullName evidence="1">Uncharacterized protein</fullName>
    </submittedName>
</protein>
<name>A0ABR2RZX2_9ROSI</name>